<keyword evidence="1" id="KW-0472">Membrane</keyword>
<dbReference type="InterPro" id="IPR027381">
    <property type="entry name" value="LytR/CpsA/Psr_C"/>
</dbReference>
<dbReference type="RefSeq" id="WP_075523598.1">
    <property type="nucleotide sequence ID" value="NZ_KQ961867.1"/>
</dbReference>
<reference evidence="3 4" key="1">
    <citation type="submission" date="2016-02" db="EMBL/GenBank/DDBJ databases">
        <authorList>
            <person name="Wen L."/>
            <person name="He K."/>
            <person name="Yang H."/>
        </authorList>
    </citation>
    <scope>NUCLEOTIDE SEQUENCE [LARGE SCALE GENOMIC DNA]</scope>
    <source>
        <strain evidence="3 4">CMW7778B</strain>
    </source>
</reference>
<name>A0A135Z5U8_GARVA</name>
<feature type="transmembrane region" description="Helical" evidence="1">
    <location>
        <begin position="21"/>
        <end position="44"/>
    </location>
</feature>
<evidence type="ECO:0000256" key="1">
    <source>
        <dbReference type="SAM" id="Phobius"/>
    </source>
</evidence>
<keyword evidence="1" id="KW-1133">Transmembrane helix</keyword>
<dbReference type="Gene3D" id="3.30.70.2390">
    <property type="match status" value="1"/>
</dbReference>
<dbReference type="Proteomes" id="UP000070505">
    <property type="component" value="Unassembled WGS sequence"/>
</dbReference>
<evidence type="ECO:0000313" key="4">
    <source>
        <dbReference type="Proteomes" id="UP000070505"/>
    </source>
</evidence>
<accession>A0A135Z5U8</accession>
<dbReference type="Pfam" id="PF13399">
    <property type="entry name" value="LytR_C"/>
    <property type="match status" value="1"/>
</dbReference>
<feature type="domain" description="LytR/CpsA/Psr regulator C-terminal" evidence="2">
    <location>
        <begin position="82"/>
        <end position="167"/>
    </location>
</feature>
<dbReference type="AlphaFoldDB" id="A0A135Z5U8"/>
<evidence type="ECO:0000313" key="3">
    <source>
        <dbReference type="EMBL" id="KXI16979.1"/>
    </source>
</evidence>
<keyword evidence="1" id="KW-0812">Transmembrane</keyword>
<proteinExistence type="predicted"/>
<dbReference type="EMBL" id="LSRC01000034">
    <property type="protein sequence ID" value="KXI16979.1"/>
    <property type="molecule type" value="Genomic_DNA"/>
</dbReference>
<dbReference type="PATRIC" id="fig|2702.101.peg.752"/>
<protein>
    <recommendedName>
        <fullName evidence="2">LytR/CpsA/Psr regulator C-terminal domain-containing protein</fullName>
    </recommendedName>
</protein>
<gene>
    <name evidence="3" type="ORF">HMPREF3230_00773</name>
</gene>
<comment type="caution">
    <text evidence="3">The sequence shown here is derived from an EMBL/GenBank/DDBJ whole genome shotgun (WGS) entry which is preliminary data.</text>
</comment>
<sequence length="208" mass="23300">MAQEYDERTARKEFMYQKTKSILLTVGIALVVATLLSFMIQFHVFGLNSPKTKKDNNNYGIVAPCPIKDKDGDKISYLDARTVSIRILNGTKFRGFANAVGEALRIRGFNLIEVGNNKTQGVKRTTIYFGKKSINSAYTLSSHFDEVALQMDDRKDNLVDIVLGTDFRNLRPKTDVPASGAEITPIKNCQDANNIKNLPKAEKHKEVK</sequence>
<organism evidence="3 4">
    <name type="scientific">Gardnerella vaginalis</name>
    <dbReference type="NCBI Taxonomy" id="2702"/>
    <lineage>
        <taxon>Bacteria</taxon>
        <taxon>Bacillati</taxon>
        <taxon>Actinomycetota</taxon>
        <taxon>Actinomycetes</taxon>
        <taxon>Bifidobacteriales</taxon>
        <taxon>Bifidobacteriaceae</taxon>
        <taxon>Gardnerella</taxon>
    </lineage>
</organism>
<evidence type="ECO:0000259" key="2">
    <source>
        <dbReference type="Pfam" id="PF13399"/>
    </source>
</evidence>